<dbReference type="AlphaFoldDB" id="A0A6H9Z3J2"/>
<dbReference type="InterPro" id="IPR052045">
    <property type="entry name" value="Sulfur_Carrier/Prot_Modifier"/>
</dbReference>
<dbReference type="InterPro" id="IPR012675">
    <property type="entry name" value="Beta-grasp_dom_sf"/>
</dbReference>
<comment type="caution">
    <text evidence="1">The sequence shown here is derived from an EMBL/GenBank/DDBJ whole genome shotgun (WGS) entry which is preliminary data.</text>
</comment>
<evidence type="ECO:0000313" key="2">
    <source>
        <dbReference type="Proteomes" id="UP000468735"/>
    </source>
</evidence>
<evidence type="ECO:0000313" key="1">
    <source>
        <dbReference type="EMBL" id="KAB2352662.1"/>
    </source>
</evidence>
<dbReference type="PANTHER" id="PTHR38031">
    <property type="entry name" value="SULFUR CARRIER PROTEIN SLR0821-RELATED"/>
    <property type="match status" value="1"/>
</dbReference>
<dbReference type="Proteomes" id="UP000468735">
    <property type="component" value="Unassembled WGS sequence"/>
</dbReference>
<dbReference type="EMBL" id="WBMT01000001">
    <property type="protein sequence ID" value="KAB2352662.1"/>
    <property type="molecule type" value="Genomic_DNA"/>
</dbReference>
<dbReference type="Pfam" id="PF02597">
    <property type="entry name" value="ThiS"/>
    <property type="match status" value="1"/>
</dbReference>
<dbReference type="Gene3D" id="3.10.20.30">
    <property type="match status" value="1"/>
</dbReference>
<dbReference type="InterPro" id="IPR003749">
    <property type="entry name" value="ThiS/MoaD-like"/>
</dbReference>
<dbReference type="InterPro" id="IPR016155">
    <property type="entry name" value="Mopterin_synth/thiamin_S_b"/>
</dbReference>
<organism evidence="1 2">
    <name type="scientific">Actinomadura rudentiformis</name>
    <dbReference type="NCBI Taxonomy" id="359158"/>
    <lineage>
        <taxon>Bacteria</taxon>
        <taxon>Bacillati</taxon>
        <taxon>Actinomycetota</taxon>
        <taxon>Actinomycetes</taxon>
        <taxon>Streptosporangiales</taxon>
        <taxon>Thermomonosporaceae</taxon>
        <taxon>Actinomadura</taxon>
    </lineage>
</organism>
<dbReference type="OrthoDB" id="9156098at2"/>
<dbReference type="SUPFAM" id="SSF54285">
    <property type="entry name" value="MoaD/ThiS"/>
    <property type="match status" value="1"/>
</dbReference>
<proteinExistence type="predicted"/>
<reference evidence="1 2" key="1">
    <citation type="submission" date="2019-09" db="EMBL/GenBank/DDBJ databases">
        <title>Actinomadura physcomitrii sp. nov., a novel actinomycete isolated from moss [Physcomitrium sphaericum (Ludw) Fuernr].</title>
        <authorList>
            <person name="Zhuang X."/>
            <person name="Liu C."/>
        </authorList>
    </citation>
    <scope>NUCLEOTIDE SEQUENCE [LARGE SCALE GENOMIC DNA]</scope>
    <source>
        <strain evidence="1 2">HMC1</strain>
    </source>
</reference>
<name>A0A6H9Z3J2_9ACTN</name>
<gene>
    <name evidence="1" type="ORF">F8566_03180</name>
</gene>
<keyword evidence="2" id="KW-1185">Reference proteome</keyword>
<protein>
    <submittedName>
        <fullName evidence="1">MoaD/ThiS family protein</fullName>
    </submittedName>
</protein>
<dbReference type="RefSeq" id="WP_151557696.1">
    <property type="nucleotide sequence ID" value="NZ_WBMT01000001.1"/>
</dbReference>
<dbReference type="PANTHER" id="PTHR38031:SF1">
    <property type="entry name" value="SULFUR CARRIER PROTEIN CYSO"/>
    <property type="match status" value="1"/>
</dbReference>
<dbReference type="NCBIfam" id="NF041918">
    <property type="entry name" value="SAMP1"/>
    <property type="match status" value="1"/>
</dbReference>
<dbReference type="InterPro" id="IPR054834">
    <property type="entry name" value="SAMP1_3"/>
</dbReference>
<sequence length="95" mass="9949">MITVEVRLPGALRDLAGARPVVPVELPDGATVGDLLDALGRELPAVERRVRDEQGAIRPHVNVFIGPANIRDLALLATPLIPGAEVYILPAVSGG</sequence>
<accession>A0A6H9Z3J2</accession>